<gene>
    <name evidence="2" type="ORF">FSB_LOCUS45933</name>
</gene>
<reference evidence="2" key="1">
    <citation type="submission" date="2018-02" db="EMBL/GenBank/DDBJ databases">
        <authorList>
            <person name="Cohen D.B."/>
            <person name="Kent A.D."/>
        </authorList>
    </citation>
    <scope>NUCLEOTIDE SEQUENCE</scope>
</reference>
<dbReference type="AlphaFoldDB" id="A0A2N9I2E9"/>
<keyword evidence="1" id="KW-0472">Membrane</keyword>
<protein>
    <recommendedName>
        <fullName evidence="3">Transmembrane protein</fullName>
    </recommendedName>
</protein>
<feature type="transmembrane region" description="Helical" evidence="1">
    <location>
        <begin position="30"/>
        <end position="55"/>
    </location>
</feature>
<evidence type="ECO:0000256" key="1">
    <source>
        <dbReference type="SAM" id="Phobius"/>
    </source>
</evidence>
<keyword evidence="1" id="KW-0812">Transmembrane</keyword>
<organism evidence="2">
    <name type="scientific">Fagus sylvatica</name>
    <name type="common">Beechnut</name>
    <dbReference type="NCBI Taxonomy" id="28930"/>
    <lineage>
        <taxon>Eukaryota</taxon>
        <taxon>Viridiplantae</taxon>
        <taxon>Streptophyta</taxon>
        <taxon>Embryophyta</taxon>
        <taxon>Tracheophyta</taxon>
        <taxon>Spermatophyta</taxon>
        <taxon>Magnoliopsida</taxon>
        <taxon>eudicotyledons</taxon>
        <taxon>Gunneridae</taxon>
        <taxon>Pentapetalae</taxon>
        <taxon>rosids</taxon>
        <taxon>fabids</taxon>
        <taxon>Fagales</taxon>
        <taxon>Fagaceae</taxon>
        <taxon>Fagus</taxon>
    </lineage>
</organism>
<dbReference type="EMBL" id="OIVN01004557">
    <property type="protein sequence ID" value="SPD18051.1"/>
    <property type="molecule type" value="Genomic_DNA"/>
</dbReference>
<proteinExistence type="predicted"/>
<sequence length="78" mass="8828">MGGEGDFYFGFRLAEHMVNEKKDFGFRWPWWVYVWVSVAIVDLVSGFNGGGGFGFGSPLLPFTSYFYGFVNNDLLVLV</sequence>
<name>A0A2N9I2E9_FAGSY</name>
<evidence type="ECO:0008006" key="3">
    <source>
        <dbReference type="Google" id="ProtNLM"/>
    </source>
</evidence>
<keyword evidence="1" id="KW-1133">Transmembrane helix</keyword>
<accession>A0A2N9I2E9</accession>
<evidence type="ECO:0000313" key="2">
    <source>
        <dbReference type="EMBL" id="SPD18051.1"/>
    </source>
</evidence>